<gene>
    <name evidence="3" type="ORF">GCM10011360_13420</name>
</gene>
<dbReference type="NCBIfam" id="TIGR03370">
    <property type="entry name" value="VPLPA-CTERM"/>
    <property type="match status" value="1"/>
</dbReference>
<keyword evidence="4" id="KW-1185">Reference proteome</keyword>
<dbReference type="EMBL" id="BMFJ01000001">
    <property type="protein sequence ID" value="GGE26361.1"/>
    <property type="molecule type" value="Genomic_DNA"/>
</dbReference>
<comment type="caution">
    <text evidence="3">The sequence shown here is derived from an EMBL/GenBank/DDBJ whole genome shotgun (WGS) entry which is preliminary data.</text>
</comment>
<keyword evidence="2" id="KW-0732">Signal</keyword>
<evidence type="ECO:0000313" key="4">
    <source>
        <dbReference type="Proteomes" id="UP000612855"/>
    </source>
</evidence>
<dbReference type="RefSeq" id="WP_188476890.1">
    <property type="nucleotide sequence ID" value="NZ_BMFJ01000001.1"/>
</dbReference>
<reference evidence="4" key="1">
    <citation type="journal article" date="2019" name="Int. J. Syst. Evol. Microbiol.">
        <title>The Global Catalogue of Microorganisms (GCM) 10K type strain sequencing project: providing services to taxonomists for standard genome sequencing and annotation.</title>
        <authorList>
            <consortium name="The Broad Institute Genomics Platform"/>
            <consortium name="The Broad Institute Genome Sequencing Center for Infectious Disease"/>
            <person name="Wu L."/>
            <person name="Ma J."/>
        </authorList>
    </citation>
    <scope>NUCLEOTIDE SEQUENCE [LARGE SCALE GENOMIC DNA]</scope>
    <source>
        <strain evidence="4">CGMCC 1.12664</strain>
    </source>
</reference>
<keyword evidence="1" id="KW-0812">Transmembrane</keyword>
<keyword evidence="1" id="KW-0472">Membrane</keyword>
<proteinExistence type="predicted"/>
<dbReference type="AlphaFoldDB" id="A0A917EEZ8"/>
<keyword evidence="1" id="KW-1133">Transmembrane helix</keyword>
<organism evidence="3 4">
    <name type="scientific">Primorskyibacter flagellatus</name>
    <dbReference type="NCBI Taxonomy" id="1387277"/>
    <lineage>
        <taxon>Bacteria</taxon>
        <taxon>Pseudomonadati</taxon>
        <taxon>Pseudomonadota</taxon>
        <taxon>Alphaproteobacteria</taxon>
        <taxon>Rhodobacterales</taxon>
        <taxon>Roseobacteraceae</taxon>
        <taxon>Primorskyibacter</taxon>
    </lineage>
</organism>
<feature type="transmembrane region" description="Helical" evidence="1">
    <location>
        <begin position="175"/>
        <end position="194"/>
    </location>
</feature>
<evidence type="ECO:0008006" key="5">
    <source>
        <dbReference type="Google" id="ProtNLM"/>
    </source>
</evidence>
<name>A0A917EEZ8_9RHOB</name>
<sequence length="200" mass="20563">MKRIALFAAALLLAAPVHAATFFVGDLNAPGGDFANANSPSMFNIGTATAGTSEAFGNLNGECDSFDCNGVGPDSQDSFFITIADGFKLTEVWGQNEGFGPAGMQIRYSISLYPVNSASLFNAPQSVNTSGTLWTGELGAGTYAFSVYGASTQEAGTFGLYWNAVFTVEADTPAVPLPAGLPLLAAGLGALGLASRRRKG</sequence>
<evidence type="ECO:0000313" key="3">
    <source>
        <dbReference type="EMBL" id="GGE26361.1"/>
    </source>
</evidence>
<feature type="signal peptide" evidence="2">
    <location>
        <begin position="1"/>
        <end position="19"/>
    </location>
</feature>
<accession>A0A917EEZ8</accession>
<evidence type="ECO:0000256" key="2">
    <source>
        <dbReference type="SAM" id="SignalP"/>
    </source>
</evidence>
<evidence type="ECO:0000256" key="1">
    <source>
        <dbReference type="SAM" id="Phobius"/>
    </source>
</evidence>
<dbReference type="Proteomes" id="UP000612855">
    <property type="component" value="Unassembled WGS sequence"/>
</dbReference>
<protein>
    <recommendedName>
        <fullName evidence="5">VPLPA-CTERM protein sorting domain-containing protein</fullName>
    </recommendedName>
</protein>
<feature type="chain" id="PRO_5036710751" description="VPLPA-CTERM protein sorting domain-containing protein" evidence="2">
    <location>
        <begin position="20"/>
        <end position="200"/>
    </location>
</feature>
<dbReference type="InterPro" id="IPR022472">
    <property type="entry name" value="VPLPA-CTERM"/>
</dbReference>